<sequence>MASTVKSILMIISLVLAIVFAASPVSEARLTFPSILMTSFGTDTTEIDCDGIACCDTTICLESCPPKCSCKDIREKCHAACKNCSCTKSIPPQCQCMDVTNYRYARCPIPK</sequence>
<dbReference type="EMBL" id="JBBNAE010000010">
    <property type="protein sequence ID" value="KAK9090650.1"/>
    <property type="molecule type" value="Genomic_DNA"/>
</dbReference>
<keyword evidence="9" id="KW-1185">Reference proteome</keyword>
<dbReference type="Proteomes" id="UP001417504">
    <property type="component" value="Unassembled WGS sequence"/>
</dbReference>
<dbReference type="InterPro" id="IPR035995">
    <property type="entry name" value="Bowman-Birk_prot_inh"/>
</dbReference>
<protein>
    <recommendedName>
        <fullName evidence="7">Bowman-Birk serine protease inhibitors family domain-containing protein</fullName>
    </recommendedName>
</protein>
<evidence type="ECO:0000256" key="1">
    <source>
        <dbReference type="ARBA" id="ARBA00008506"/>
    </source>
</evidence>
<evidence type="ECO:0000256" key="4">
    <source>
        <dbReference type="ARBA" id="ARBA00023157"/>
    </source>
</evidence>
<feature type="chain" id="PRO_5042977677" description="Bowman-Birk serine protease inhibitors family domain-containing protein" evidence="6">
    <location>
        <begin position="18"/>
        <end position="111"/>
    </location>
</feature>
<keyword evidence="4" id="KW-1015">Disulfide bond</keyword>
<evidence type="ECO:0000256" key="2">
    <source>
        <dbReference type="ARBA" id="ARBA00022690"/>
    </source>
</evidence>
<dbReference type="SMART" id="SM00269">
    <property type="entry name" value="BowB"/>
    <property type="match status" value="1"/>
</dbReference>
<evidence type="ECO:0000256" key="6">
    <source>
        <dbReference type="SAM" id="SignalP"/>
    </source>
</evidence>
<dbReference type="GO" id="GO:0005576">
    <property type="term" value="C:extracellular region"/>
    <property type="evidence" value="ECO:0007669"/>
    <property type="project" value="InterPro"/>
</dbReference>
<name>A0AAP0EEF0_9MAGN</name>
<dbReference type="AlphaFoldDB" id="A0AAP0EEF0"/>
<keyword evidence="2 5" id="KW-0646">Protease inhibitor</keyword>
<evidence type="ECO:0000256" key="3">
    <source>
        <dbReference type="ARBA" id="ARBA00022900"/>
    </source>
</evidence>
<feature type="domain" description="Bowman-Birk serine protease inhibitors family" evidence="7">
    <location>
        <begin position="54"/>
        <end position="107"/>
    </location>
</feature>
<evidence type="ECO:0000313" key="9">
    <source>
        <dbReference type="Proteomes" id="UP001417504"/>
    </source>
</evidence>
<dbReference type="PANTHER" id="PTHR33479">
    <property type="entry name" value="BOWMAN-BIRK TYPE BRAN TRYPSIN INHIBITOR"/>
    <property type="match status" value="1"/>
</dbReference>
<dbReference type="InterPro" id="IPR000877">
    <property type="entry name" value="Prot_inh_BBI"/>
</dbReference>
<reference evidence="8 9" key="1">
    <citation type="submission" date="2024-01" db="EMBL/GenBank/DDBJ databases">
        <title>Genome assemblies of Stephania.</title>
        <authorList>
            <person name="Yang L."/>
        </authorList>
    </citation>
    <scope>NUCLEOTIDE SEQUENCE [LARGE SCALE GENOMIC DNA]</scope>
    <source>
        <strain evidence="8">QJT</strain>
        <tissue evidence="8">Leaf</tissue>
    </source>
</reference>
<dbReference type="Gene3D" id="2.10.69.10">
    <property type="entry name" value="Cysteine Protease (Bromelain) Inhibitor, subunit H"/>
    <property type="match status" value="1"/>
</dbReference>
<dbReference type="GO" id="GO:0004867">
    <property type="term" value="F:serine-type endopeptidase inhibitor activity"/>
    <property type="evidence" value="ECO:0007669"/>
    <property type="project" value="UniProtKB-KW"/>
</dbReference>
<evidence type="ECO:0000256" key="5">
    <source>
        <dbReference type="RuleBase" id="RU003856"/>
    </source>
</evidence>
<dbReference type="SUPFAM" id="SSF57247">
    <property type="entry name" value="Bowman-Birk inhibitor, BBI"/>
    <property type="match status" value="1"/>
</dbReference>
<comment type="caution">
    <text evidence="8">The sequence shown here is derived from an EMBL/GenBank/DDBJ whole genome shotgun (WGS) entry which is preliminary data.</text>
</comment>
<evidence type="ECO:0000259" key="7">
    <source>
        <dbReference type="SMART" id="SM00269"/>
    </source>
</evidence>
<keyword evidence="3 5" id="KW-0722">Serine protease inhibitor</keyword>
<feature type="signal peptide" evidence="6">
    <location>
        <begin position="1"/>
        <end position="17"/>
    </location>
</feature>
<keyword evidence="6" id="KW-0732">Signal</keyword>
<organism evidence="8 9">
    <name type="scientific">Stephania japonica</name>
    <dbReference type="NCBI Taxonomy" id="461633"/>
    <lineage>
        <taxon>Eukaryota</taxon>
        <taxon>Viridiplantae</taxon>
        <taxon>Streptophyta</taxon>
        <taxon>Embryophyta</taxon>
        <taxon>Tracheophyta</taxon>
        <taxon>Spermatophyta</taxon>
        <taxon>Magnoliopsida</taxon>
        <taxon>Ranunculales</taxon>
        <taxon>Menispermaceae</taxon>
        <taxon>Menispermoideae</taxon>
        <taxon>Cissampelideae</taxon>
        <taxon>Stephania</taxon>
    </lineage>
</organism>
<accession>A0AAP0EEF0</accession>
<dbReference type="Pfam" id="PF00228">
    <property type="entry name" value="Bowman-Birk_leg"/>
    <property type="match status" value="1"/>
</dbReference>
<evidence type="ECO:0000313" key="8">
    <source>
        <dbReference type="EMBL" id="KAK9090650.1"/>
    </source>
</evidence>
<proteinExistence type="inferred from homology"/>
<gene>
    <name evidence="8" type="ORF">Sjap_023827</name>
</gene>
<dbReference type="PANTHER" id="PTHR33479:SF19">
    <property type="entry name" value="BOWMAN-BIRK TYPE PROTEINASE INHIBITOR C-II"/>
    <property type="match status" value="1"/>
</dbReference>
<comment type="similarity">
    <text evidence="1 5">Belongs to the Bowman-Birk serine protease inhibitor family.</text>
</comment>
<dbReference type="CDD" id="cd00023">
    <property type="entry name" value="BBI"/>
    <property type="match status" value="1"/>
</dbReference>